<keyword evidence="2" id="KW-1185">Reference proteome</keyword>
<dbReference type="RefSeq" id="WP_028871177.1">
    <property type="nucleotide sequence ID" value="NZ_VOSB01000020.1"/>
</dbReference>
<reference evidence="1 2" key="1">
    <citation type="submission" date="2019-08" db="EMBL/GenBank/DDBJ databases">
        <title>Genome of Psychroserpens burtonensis ACAM 167.</title>
        <authorList>
            <person name="Bowman J.P."/>
        </authorList>
    </citation>
    <scope>NUCLEOTIDE SEQUENCE [LARGE SCALE GENOMIC DNA]</scope>
    <source>
        <strain evidence="1 2">ACAM 167</strain>
    </source>
</reference>
<sequence>MKQILLIGIILLSVISTRAQENVNDLLAAGAADAERFTKDYMAPATEALGYGINNGWFNNAKAPKRFNFELSIIGNVGFIKDEKKSFQMNEADYPNIRFEDGSASKMVSTALGNNDPEIRVIITYDDPIFGQQETTLVLPTGIGAEGVDLIPTGFLQASFSPFKGTQIKGRFIPKIETEDAKIGLYGIGLQQEFTSWLPADTVLPVAVSGLVAYTHLDGSYDFTDAEFVDGENQRVETDVNTLLFELIVGTNLKIINFYGALGYITGSSTTDLLGTYRVTDGFLFSEEIKDPFSVENDISGMRGTVGANLQLGFFSLNADYTIAEFDSATLGINFSF</sequence>
<dbReference type="AlphaFoldDB" id="A0A5C7BDH1"/>
<evidence type="ECO:0000313" key="2">
    <source>
        <dbReference type="Proteomes" id="UP000321938"/>
    </source>
</evidence>
<name>A0A5C7BDH1_9FLAO</name>
<dbReference type="Proteomes" id="UP000321938">
    <property type="component" value="Unassembled WGS sequence"/>
</dbReference>
<organism evidence="1 2">
    <name type="scientific">Psychroserpens burtonensis</name>
    <dbReference type="NCBI Taxonomy" id="49278"/>
    <lineage>
        <taxon>Bacteria</taxon>
        <taxon>Pseudomonadati</taxon>
        <taxon>Bacteroidota</taxon>
        <taxon>Flavobacteriia</taxon>
        <taxon>Flavobacteriales</taxon>
        <taxon>Flavobacteriaceae</taxon>
        <taxon>Psychroserpens</taxon>
    </lineage>
</organism>
<protein>
    <submittedName>
        <fullName evidence="1">Uncharacterized protein</fullName>
    </submittedName>
</protein>
<comment type="caution">
    <text evidence="1">The sequence shown here is derived from an EMBL/GenBank/DDBJ whole genome shotgun (WGS) entry which is preliminary data.</text>
</comment>
<proteinExistence type="predicted"/>
<evidence type="ECO:0000313" key="1">
    <source>
        <dbReference type="EMBL" id="TXE16140.1"/>
    </source>
</evidence>
<gene>
    <name evidence="1" type="ORF">ES692_13490</name>
</gene>
<dbReference type="EMBL" id="VOSB01000020">
    <property type="protein sequence ID" value="TXE16140.1"/>
    <property type="molecule type" value="Genomic_DNA"/>
</dbReference>
<dbReference type="Pfam" id="PF20230">
    <property type="entry name" value="DUF6588"/>
    <property type="match status" value="1"/>
</dbReference>
<dbReference type="STRING" id="1123037.GCA_000425305_01162"/>
<dbReference type="OrthoDB" id="9775382at2"/>
<accession>A0A5C7BDH1</accession>
<dbReference type="InterPro" id="IPR046495">
    <property type="entry name" value="DUF6588"/>
</dbReference>